<dbReference type="Gene3D" id="3.30.420.40">
    <property type="match status" value="2"/>
</dbReference>
<dbReference type="GO" id="GO:0006096">
    <property type="term" value="P:glycolytic process"/>
    <property type="evidence" value="ECO:0007669"/>
    <property type="project" value="InterPro"/>
</dbReference>
<dbReference type="InterPro" id="IPR049874">
    <property type="entry name" value="ROK_cs"/>
</dbReference>
<evidence type="ECO:0000256" key="8">
    <source>
        <dbReference type="ARBA" id="ARBA00032386"/>
    </source>
</evidence>
<dbReference type="OrthoDB" id="9810372at2"/>
<keyword evidence="4" id="KW-0808">Transferase</keyword>
<organism evidence="9 10">
    <name type="scientific">Oceanobacillus arenosus</name>
    <dbReference type="NCBI Taxonomy" id="1229153"/>
    <lineage>
        <taxon>Bacteria</taxon>
        <taxon>Bacillati</taxon>
        <taxon>Bacillota</taxon>
        <taxon>Bacilli</taxon>
        <taxon>Bacillales</taxon>
        <taxon>Bacillaceae</taxon>
        <taxon>Oceanobacillus</taxon>
    </lineage>
</organism>
<protein>
    <recommendedName>
        <fullName evidence="3">Glucokinase</fullName>
        <ecNumber evidence="2">2.7.1.2</ecNumber>
    </recommendedName>
    <alternativeName>
        <fullName evidence="8">Glucose kinase</fullName>
    </alternativeName>
</protein>
<evidence type="ECO:0000256" key="3">
    <source>
        <dbReference type="ARBA" id="ARBA00014701"/>
    </source>
</evidence>
<dbReference type="PROSITE" id="PS01125">
    <property type="entry name" value="ROK"/>
    <property type="match status" value="1"/>
</dbReference>
<evidence type="ECO:0000256" key="6">
    <source>
        <dbReference type="ARBA" id="ARBA00022777"/>
    </source>
</evidence>
<reference evidence="10" key="1">
    <citation type="submission" date="2017-11" db="EMBL/GenBank/DDBJ databases">
        <authorList>
            <person name="Zhu W."/>
        </authorList>
    </citation>
    <scope>NUCLEOTIDE SEQUENCE [LARGE SCALE GENOMIC DNA]</scope>
    <source>
        <strain evidence="10">CAU 1183</strain>
    </source>
</reference>
<proteinExistence type="inferred from homology"/>
<keyword evidence="10" id="KW-1185">Reference proteome</keyword>
<evidence type="ECO:0000256" key="1">
    <source>
        <dbReference type="ARBA" id="ARBA00006479"/>
    </source>
</evidence>
<dbReference type="GO" id="GO:0005737">
    <property type="term" value="C:cytoplasm"/>
    <property type="evidence" value="ECO:0007669"/>
    <property type="project" value="InterPro"/>
</dbReference>
<dbReference type="EC" id="2.7.1.2" evidence="2"/>
<dbReference type="RefSeq" id="WP_115772932.1">
    <property type="nucleotide sequence ID" value="NZ_PIOC01000014.1"/>
</dbReference>
<dbReference type="NCBIfam" id="TIGR00744">
    <property type="entry name" value="ROK_glcA_fam"/>
    <property type="match status" value="1"/>
</dbReference>
<evidence type="ECO:0000256" key="7">
    <source>
        <dbReference type="ARBA" id="ARBA00022840"/>
    </source>
</evidence>
<dbReference type="InterPro" id="IPR000600">
    <property type="entry name" value="ROK"/>
</dbReference>
<keyword evidence="7" id="KW-0067">ATP-binding</keyword>
<comment type="similarity">
    <text evidence="1">Belongs to the ROK (NagC/XylR) family.</text>
</comment>
<gene>
    <name evidence="9" type="ORF">CWR48_09110</name>
</gene>
<dbReference type="Pfam" id="PF00480">
    <property type="entry name" value="ROK"/>
    <property type="match status" value="1"/>
</dbReference>
<dbReference type="SUPFAM" id="SSF53067">
    <property type="entry name" value="Actin-like ATPase domain"/>
    <property type="match status" value="1"/>
</dbReference>
<evidence type="ECO:0000256" key="5">
    <source>
        <dbReference type="ARBA" id="ARBA00022741"/>
    </source>
</evidence>
<evidence type="ECO:0000256" key="2">
    <source>
        <dbReference type="ARBA" id="ARBA00012323"/>
    </source>
</evidence>
<keyword evidence="6 9" id="KW-0418">Kinase</keyword>
<sequence length="326" mass="34271">MEKEILVGIDIGGTTVKLGFINAQGDILEKWEIPTNITNAGNAILDDIWNSINNKLAQGNLDNGTILGLGVGAPGFIDSKTGYVYEAVNIGWRDFDLAQKLKEKSGLPVFLENDANLAALGENWIGAGEQAKDMIAITLGTGVGGGIIANGSALNGVNGMSGEIGHITIDPSGYQCNCGRKGCLETIASATGIVRQAMDYIKSHTDSGLAVFYQENGKLTAKDIFDLASQGDAGCEEIVNSTTDILGLTIANMCTLINPSMVLIGGGVSKAGDQLLTKITASFEKHALKRIREACEIRIGKLGNDAGIIGGAFLVQQKLQRLDSKQ</sequence>
<dbReference type="PANTHER" id="PTHR18964:SF149">
    <property type="entry name" value="BIFUNCTIONAL UDP-N-ACETYLGLUCOSAMINE 2-EPIMERASE_N-ACETYLMANNOSAMINE KINASE"/>
    <property type="match status" value="1"/>
</dbReference>
<dbReference type="Proteomes" id="UP000257143">
    <property type="component" value="Unassembled WGS sequence"/>
</dbReference>
<name>A0A3D8PV91_9BACI</name>
<dbReference type="EMBL" id="PIOC01000014">
    <property type="protein sequence ID" value="RDW19198.1"/>
    <property type="molecule type" value="Genomic_DNA"/>
</dbReference>
<dbReference type="GO" id="GO:0005524">
    <property type="term" value="F:ATP binding"/>
    <property type="evidence" value="ECO:0007669"/>
    <property type="project" value="UniProtKB-KW"/>
</dbReference>
<keyword evidence="5" id="KW-0547">Nucleotide-binding</keyword>
<comment type="caution">
    <text evidence="9">The sequence shown here is derived from an EMBL/GenBank/DDBJ whole genome shotgun (WGS) entry which is preliminary data.</text>
</comment>
<evidence type="ECO:0000256" key="4">
    <source>
        <dbReference type="ARBA" id="ARBA00022679"/>
    </source>
</evidence>
<dbReference type="AlphaFoldDB" id="A0A3D8PV91"/>
<dbReference type="PANTHER" id="PTHR18964">
    <property type="entry name" value="ROK (REPRESSOR, ORF, KINASE) FAMILY"/>
    <property type="match status" value="1"/>
</dbReference>
<dbReference type="InterPro" id="IPR004654">
    <property type="entry name" value="ROK_glcA"/>
</dbReference>
<evidence type="ECO:0000313" key="10">
    <source>
        <dbReference type="Proteomes" id="UP000257143"/>
    </source>
</evidence>
<accession>A0A3D8PV91</accession>
<dbReference type="GO" id="GO:0004340">
    <property type="term" value="F:glucokinase activity"/>
    <property type="evidence" value="ECO:0007669"/>
    <property type="project" value="UniProtKB-EC"/>
</dbReference>
<dbReference type="InterPro" id="IPR043129">
    <property type="entry name" value="ATPase_NBD"/>
</dbReference>
<evidence type="ECO:0000313" key="9">
    <source>
        <dbReference type="EMBL" id="RDW19198.1"/>
    </source>
</evidence>